<dbReference type="InterPro" id="IPR000467">
    <property type="entry name" value="G_patch_dom"/>
</dbReference>
<dbReference type="CTD" id="7918"/>
<feature type="region of interest" description="Disordered" evidence="1">
    <location>
        <begin position="293"/>
        <end position="354"/>
    </location>
</feature>
<dbReference type="InParanoid" id="A0A6P7I1U8"/>
<dbReference type="FunCoup" id="A0A6P7I1U8">
    <property type="interactions" value="847"/>
</dbReference>
<dbReference type="InterPro" id="IPR036770">
    <property type="entry name" value="Ankyrin_rpt-contain_sf"/>
</dbReference>
<dbReference type="Proteomes" id="UP000515145">
    <property type="component" value="Chromosome 1"/>
</dbReference>
<feature type="compositionally biased region" description="Low complexity" evidence="1">
    <location>
        <begin position="76"/>
        <end position="85"/>
    </location>
</feature>
<dbReference type="PROSITE" id="PS50174">
    <property type="entry name" value="G_PATCH"/>
    <property type="match status" value="1"/>
</dbReference>
<protein>
    <submittedName>
        <fullName evidence="4">G patch domain and ankyrin repeat-containing protein 1</fullName>
    </submittedName>
</protein>
<feature type="compositionally biased region" description="Basic and acidic residues" evidence="1">
    <location>
        <begin position="307"/>
        <end position="354"/>
    </location>
</feature>
<evidence type="ECO:0000259" key="2">
    <source>
        <dbReference type="PROSITE" id="PS50174"/>
    </source>
</evidence>
<evidence type="ECO:0000313" key="4">
    <source>
        <dbReference type="RefSeq" id="XP_028259798.1"/>
    </source>
</evidence>
<dbReference type="GO" id="GO:0003676">
    <property type="term" value="F:nucleic acid binding"/>
    <property type="evidence" value="ECO:0007669"/>
    <property type="project" value="InterPro"/>
</dbReference>
<reference evidence="4" key="1">
    <citation type="submission" date="2025-08" db="UniProtKB">
        <authorList>
            <consortium name="RefSeq"/>
        </authorList>
    </citation>
    <scope>IDENTIFICATION</scope>
</reference>
<dbReference type="RefSeq" id="XP_028259798.1">
    <property type="nucleotide sequence ID" value="XM_028403997.1"/>
</dbReference>
<gene>
    <name evidence="4" type="primary">gpank1</name>
</gene>
<dbReference type="SMART" id="SM00443">
    <property type="entry name" value="G_patch"/>
    <property type="match status" value="1"/>
</dbReference>
<keyword evidence="3" id="KW-1185">Reference proteome</keyword>
<dbReference type="PANTHER" id="PTHR20923:SF1">
    <property type="entry name" value="G PATCH DOMAIN AND ANKYRIN REPEAT-CONTAINING PROTEIN 1"/>
    <property type="match status" value="1"/>
</dbReference>
<dbReference type="SUPFAM" id="SSF48403">
    <property type="entry name" value="Ankyrin repeat"/>
    <property type="match status" value="1"/>
</dbReference>
<dbReference type="PANTHER" id="PTHR20923">
    <property type="entry name" value="BAT4 PROTEIN-RELATED"/>
    <property type="match status" value="1"/>
</dbReference>
<dbReference type="Pfam" id="PF12796">
    <property type="entry name" value="Ank_2"/>
    <property type="match status" value="1"/>
</dbReference>
<feature type="region of interest" description="Disordered" evidence="1">
    <location>
        <begin position="1"/>
        <end position="99"/>
    </location>
</feature>
<dbReference type="InterPro" id="IPR039146">
    <property type="entry name" value="GPANK1"/>
</dbReference>
<dbReference type="InterPro" id="IPR002110">
    <property type="entry name" value="Ankyrin_rpt"/>
</dbReference>
<proteinExistence type="predicted"/>
<name>A0A6P7I1U8_9TELE</name>
<accession>A0A6P7I1U8</accession>
<dbReference type="Gene3D" id="1.25.40.20">
    <property type="entry name" value="Ankyrin repeat-containing domain"/>
    <property type="match status" value="1"/>
</dbReference>
<evidence type="ECO:0000313" key="3">
    <source>
        <dbReference type="Proteomes" id="UP000515145"/>
    </source>
</evidence>
<dbReference type="Pfam" id="PF01585">
    <property type="entry name" value="G-patch"/>
    <property type="match status" value="1"/>
</dbReference>
<evidence type="ECO:0000256" key="1">
    <source>
        <dbReference type="SAM" id="MobiDB-lite"/>
    </source>
</evidence>
<dbReference type="OrthoDB" id="4735278at2759"/>
<feature type="domain" description="G-patch" evidence="2">
    <location>
        <begin position="252"/>
        <end position="298"/>
    </location>
</feature>
<dbReference type="AlphaFoldDB" id="A0A6P7I1U8"/>
<feature type="compositionally biased region" description="Basic and acidic residues" evidence="1">
    <location>
        <begin position="35"/>
        <end position="51"/>
    </location>
</feature>
<organism evidence="3 4">
    <name type="scientific">Parambassis ranga</name>
    <name type="common">Indian glassy fish</name>
    <dbReference type="NCBI Taxonomy" id="210632"/>
    <lineage>
        <taxon>Eukaryota</taxon>
        <taxon>Metazoa</taxon>
        <taxon>Chordata</taxon>
        <taxon>Craniata</taxon>
        <taxon>Vertebrata</taxon>
        <taxon>Euteleostomi</taxon>
        <taxon>Actinopterygii</taxon>
        <taxon>Neopterygii</taxon>
        <taxon>Teleostei</taxon>
        <taxon>Neoteleostei</taxon>
        <taxon>Acanthomorphata</taxon>
        <taxon>Ovalentaria</taxon>
        <taxon>Ambassidae</taxon>
        <taxon>Parambassis</taxon>
    </lineage>
</organism>
<dbReference type="SMART" id="SM00248">
    <property type="entry name" value="ANK"/>
    <property type="match status" value="3"/>
</dbReference>
<sequence>MAALGFTPASQQDIFSIESTRSENGPKTGSVLSGDEARKFYEDLMKDDKVRAGSRTNHQNRQKNRESIRRVRRRAQQVQTSVVQSGGNEGHQMSGTSYSERSQELQGLRLLRCAHEGDITGLKDLLARGVDINYQDTYFWTALMCASWSGQRSAVGLLLQHGAAWVGVVDIQGRDARDLALEAGHNEVVEELMGFGRSTQRDSQRNNSPLQRQWCDVCRSECSGSLSSHLSSTLHQFNLRRPPPTPYYCLPPSSNSYKMMVRCGWQPGTGLGPEGEGTKQPVPTVLKRDQMGLGYGQGKKAKVTHFKARDHDAIKPPSRDNEQKGQKGQKKEESNRKEQKDKNWERDFRTSFYL</sequence>
<dbReference type="GeneID" id="114434661"/>
<feature type="compositionally biased region" description="Polar residues" evidence="1">
    <location>
        <begin position="8"/>
        <end position="31"/>
    </location>
</feature>